<dbReference type="EMBL" id="RBIR01000003">
    <property type="protein sequence ID" value="RKR20136.1"/>
    <property type="molecule type" value="Genomic_DNA"/>
</dbReference>
<evidence type="ECO:0000313" key="2">
    <source>
        <dbReference type="Proteomes" id="UP000276055"/>
    </source>
</evidence>
<sequence length="233" mass="24880">MRGVWIEWSLECAGFELSGLRCAPGIPFASRDLHSTLRVLSLVLLGNPTFCAKAIAWPAWPCAHAGADARALRLPLYEPTPVGLVCLCAGVSGIRDPRARAIAGPQDRVWTASWQHRTAAHCTRRFSCRSAPLCTTDRSRSAAVVDSVPKSSDRPECFLHQQEDIQVSYSRSLGASAAECTSVLPRPSSAGSLIPSLAALPALDGAPRGRVGMRDTARTRALRRGNSGCFSSG</sequence>
<comment type="caution">
    <text evidence="1">The sequence shown here is derived from an EMBL/GenBank/DDBJ whole genome shotgun (WGS) entry which is preliminary data.</text>
</comment>
<evidence type="ECO:0000313" key="1">
    <source>
        <dbReference type="EMBL" id="RKR20136.1"/>
    </source>
</evidence>
<dbReference type="Proteomes" id="UP000276055">
    <property type="component" value="Unassembled WGS sequence"/>
</dbReference>
<proteinExistence type="predicted"/>
<organism evidence="1 2">
    <name type="scientific">Arthrobacter oryzae</name>
    <dbReference type="NCBI Taxonomy" id="409290"/>
    <lineage>
        <taxon>Bacteria</taxon>
        <taxon>Bacillati</taxon>
        <taxon>Actinomycetota</taxon>
        <taxon>Actinomycetes</taxon>
        <taxon>Micrococcales</taxon>
        <taxon>Micrococcaceae</taxon>
        <taxon>Arthrobacter</taxon>
    </lineage>
</organism>
<accession>A0A495EUU9</accession>
<gene>
    <name evidence="1" type="ORF">C8D78_1951</name>
</gene>
<dbReference type="AlphaFoldDB" id="A0A495EUU9"/>
<name>A0A495EUU9_9MICC</name>
<reference evidence="1 2" key="1">
    <citation type="submission" date="2018-10" db="EMBL/GenBank/DDBJ databases">
        <title>Genomic Encyclopedia of Type Strains, Phase IV (KMG-IV): sequencing the most valuable type-strain genomes for metagenomic binning, comparative biology and taxonomic classification.</title>
        <authorList>
            <person name="Goeker M."/>
        </authorList>
    </citation>
    <scope>NUCLEOTIDE SEQUENCE [LARGE SCALE GENOMIC DNA]</scope>
    <source>
        <strain evidence="1 2">DSM 25586</strain>
    </source>
</reference>
<protein>
    <submittedName>
        <fullName evidence="1">Uncharacterized protein</fullName>
    </submittedName>
</protein>